<evidence type="ECO:0000313" key="1">
    <source>
        <dbReference type="EMBL" id="NIK60064.1"/>
    </source>
</evidence>
<gene>
    <name evidence="1" type="ORF">BJY22_005781</name>
</gene>
<dbReference type="AlphaFoldDB" id="A0A7X6A492"/>
<dbReference type="RefSeq" id="WP_238350489.1">
    <property type="nucleotide sequence ID" value="NZ_JAASRO010000001.1"/>
</dbReference>
<comment type="caution">
    <text evidence="1">The sequence shown here is derived from an EMBL/GenBank/DDBJ whole genome shotgun (WGS) entry which is preliminary data.</text>
</comment>
<evidence type="ECO:0000313" key="2">
    <source>
        <dbReference type="Proteomes" id="UP000555407"/>
    </source>
</evidence>
<name>A0A7X6A492_9ACTN</name>
<accession>A0A7X6A492</accession>
<organism evidence="1 2">
    <name type="scientific">Kribbella shirazensis</name>
    <dbReference type="NCBI Taxonomy" id="1105143"/>
    <lineage>
        <taxon>Bacteria</taxon>
        <taxon>Bacillati</taxon>
        <taxon>Actinomycetota</taxon>
        <taxon>Actinomycetes</taxon>
        <taxon>Propionibacteriales</taxon>
        <taxon>Kribbellaceae</taxon>
        <taxon>Kribbella</taxon>
    </lineage>
</organism>
<proteinExistence type="predicted"/>
<keyword evidence="2" id="KW-1185">Reference proteome</keyword>
<dbReference type="Proteomes" id="UP000555407">
    <property type="component" value="Unassembled WGS sequence"/>
</dbReference>
<protein>
    <submittedName>
        <fullName evidence="1">Uncharacterized protein</fullName>
    </submittedName>
</protein>
<reference evidence="1 2" key="1">
    <citation type="submission" date="2020-03" db="EMBL/GenBank/DDBJ databases">
        <title>Sequencing the genomes of 1000 actinobacteria strains.</title>
        <authorList>
            <person name="Klenk H.-P."/>
        </authorList>
    </citation>
    <scope>NUCLEOTIDE SEQUENCE [LARGE SCALE GENOMIC DNA]</scope>
    <source>
        <strain evidence="1 2">DSM 45490</strain>
    </source>
</reference>
<dbReference type="EMBL" id="JAASRO010000001">
    <property type="protein sequence ID" value="NIK60064.1"/>
    <property type="molecule type" value="Genomic_DNA"/>
</dbReference>
<sequence>MTLNVELEQLLVECFSDEELAASCFASVIDLRASAIGQFNDVLDSGSLADFIGSMPAGIDELMRLPGVLQLKNAEAFVYIFALERSLPALEMAILSEPPVMFLDHEEIHRWATGMGLDGADFDTFVAFVGNYREYSRRLALDGSKRYKIVLVKQTLLHFFTTKSRAAARTIIEDMIVMLDSSPSFELVILDLPGGTDELEIICGHREIPSSLDATVSLVIRQTSMSAEDVEYSLVPMPPTLSGLQRDISKVNQYWSLALDQYRVSAPERYWVTPSRVTTLLLKDLLTDFT</sequence>